<evidence type="ECO:0000313" key="2">
    <source>
        <dbReference type="Proteomes" id="UP001183226"/>
    </source>
</evidence>
<proteinExistence type="predicted"/>
<accession>A0ABU2KUJ0</accession>
<dbReference type="Proteomes" id="UP001183226">
    <property type="component" value="Unassembled WGS sequence"/>
</dbReference>
<sequence length="91" mass="10266">MSHDGYRRDSDPADPLDLFEQARRLEVEARQHYVEMTDGEATYRAALARTEALIGTAELIQQRISEVYGELRAHAAACEAASPTDFMEDHQ</sequence>
<organism evidence="1 2">
    <name type="scientific">Streptomonospora wellingtoniae</name>
    <dbReference type="NCBI Taxonomy" id="3075544"/>
    <lineage>
        <taxon>Bacteria</taxon>
        <taxon>Bacillati</taxon>
        <taxon>Actinomycetota</taxon>
        <taxon>Actinomycetes</taxon>
        <taxon>Streptosporangiales</taxon>
        <taxon>Nocardiopsidaceae</taxon>
        <taxon>Streptomonospora</taxon>
    </lineage>
</organism>
<gene>
    <name evidence="1" type="ORF">RM446_12620</name>
</gene>
<name>A0ABU2KUJ0_9ACTN</name>
<reference evidence="2" key="1">
    <citation type="submission" date="2023-07" db="EMBL/GenBank/DDBJ databases">
        <title>30 novel species of actinomycetes from the DSMZ collection.</title>
        <authorList>
            <person name="Nouioui I."/>
        </authorList>
    </citation>
    <scope>NUCLEOTIDE SEQUENCE [LARGE SCALE GENOMIC DNA]</scope>
    <source>
        <strain evidence="2">DSM 45055</strain>
    </source>
</reference>
<evidence type="ECO:0000313" key="1">
    <source>
        <dbReference type="EMBL" id="MDT0302959.1"/>
    </source>
</evidence>
<protein>
    <submittedName>
        <fullName evidence="1">Uncharacterized protein</fullName>
    </submittedName>
</protein>
<comment type="caution">
    <text evidence="1">The sequence shown here is derived from an EMBL/GenBank/DDBJ whole genome shotgun (WGS) entry which is preliminary data.</text>
</comment>
<keyword evidence="2" id="KW-1185">Reference proteome</keyword>
<dbReference type="EMBL" id="JAVREK010000011">
    <property type="protein sequence ID" value="MDT0302959.1"/>
    <property type="molecule type" value="Genomic_DNA"/>
</dbReference>
<dbReference type="RefSeq" id="WP_311545445.1">
    <property type="nucleotide sequence ID" value="NZ_JAVREK010000011.1"/>
</dbReference>